<keyword evidence="2" id="KW-1185">Reference proteome</keyword>
<dbReference type="RefSeq" id="XP_020046864.1">
    <property type="nucleotide sequence ID" value="XM_020194967.1"/>
</dbReference>
<dbReference type="Proteomes" id="UP000095038">
    <property type="component" value="Unassembled WGS sequence"/>
</dbReference>
<sequence length="240" mass="26423">MSVAAKSGARVLFKGDTGLFKNASADRRPLRGPYEGFVALSVVAVVPTIRQDMLDLSRMTVGTDITKFNDFSAAGCSTYEFFHNKTRPKLLVGGAVGPMPVEALDESREFLTIINDKSRNDVVAPIATRSLALARLVFHIQLIQQLLDKAIDTDESVIYNQIYLLVRELLIATGGIRRHRSTAANDKNNTTAMASDDITKVNSKMDINHNDIGTVYGEKDGVKVNELNSKRSAAFSDYYF</sequence>
<proteinExistence type="predicted"/>
<organism evidence="1 2">
    <name type="scientific">Ascoidea rubescens DSM 1968</name>
    <dbReference type="NCBI Taxonomy" id="1344418"/>
    <lineage>
        <taxon>Eukaryota</taxon>
        <taxon>Fungi</taxon>
        <taxon>Dikarya</taxon>
        <taxon>Ascomycota</taxon>
        <taxon>Saccharomycotina</taxon>
        <taxon>Saccharomycetes</taxon>
        <taxon>Ascoideaceae</taxon>
        <taxon>Ascoidea</taxon>
    </lineage>
</organism>
<accession>A0A1D2VGF5</accession>
<dbReference type="EMBL" id="KV454482">
    <property type="protein sequence ID" value="ODV60557.1"/>
    <property type="molecule type" value="Genomic_DNA"/>
</dbReference>
<dbReference type="GeneID" id="30968603"/>
<evidence type="ECO:0000313" key="2">
    <source>
        <dbReference type="Proteomes" id="UP000095038"/>
    </source>
</evidence>
<dbReference type="InParanoid" id="A0A1D2VGF5"/>
<reference evidence="2" key="1">
    <citation type="submission" date="2016-05" db="EMBL/GenBank/DDBJ databases">
        <title>Comparative genomics of biotechnologically important yeasts.</title>
        <authorList>
            <consortium name="DOE Joint Genome Institute"/>
            <person name="Riley R."/>
            <person name="Haridas S."/>
            <person name="Wolfe K.H."/>
            <person name="Lopes M.R."/>
            <person name="Hittinger C.T."/>
            <person name="Goker M."/>
            <person name="Salamov A."/>
            <person name="Wisecaver J."/>
            <person name="Long T.M."/>
            <person name="Aerts A.L."/>
            <person name="Barry K."/>
            <person name="Choi C."/>
            <person name="Clum A."/>
            <person name="Coughlan A.Y."/>
            <person name="Deshpande S."/>
            <person name="Douglass A.P."/>
            <person name="Hanson S.J."/>
            <person name="Klenk H.-P."/>
            <person name="Labutti K."/>
            <person name="Lapidus A."/>
            <person name="Lindquist E."/>
            <person name="Lipzen A."/>
            <person name="Meier-Kolthoff J.P."/>
            <person name="Ohm R.A."/>
            <person name="Otillar R.P."/>
            <person name="Pangilinan J."/>
            <person name="Peng Y."/>
            <person name="Rokas A."/>
            <person name="Rosa C.A."/>
            <person name="Scheuner C."/>
            <person name="Sibirny A.A."/>
            <person name="Slot J.C."/>
            <person name="Stielow J.B."/>
            <person name="Sun H."/>
            <person name="Kurtzman C.P."/>
            <person name="Blackwell M."/>
            <person name="Grigoriev I.V."/>
            <person name="Jeffries T.W."/>
        </authorList>
    </citation>
    <scope>NUCLEOTIDE SEQUENCE [LARGE SCALE GENOMIC DNA]</scope>
    <source>
        <strain evidence="2">DSM 1968</strain>
    </source>
</reference>
<gene>
    <name evidence="1" type="ORF">ASCRUDRAFT_8758</name>
</gene>
<name>A0A1D2VGF5_9ASCO</name>
<evidence type="ECO:0000313" key="1">
    <source>
        <dbReference type="EMBL" id="ODV60557.1"/>
    </source>
</evidence>
<dbReference type="AlphaFoldDB" id="A0A1D2VGF5"/>
<protein>
    <submittedName>
        <fullName evidence="1">Uncharacterized protein</fullName>
    </submittedName>
</protein>